<keyword evidence="1" id="KW-0812">Transmembrane</keyword>
<organism evidence="2">
    <name type="scientific">Woronichinia naegeliana WA131</name>
    <dbReference type="NCBI Taxonomy" id="2824559"/>
    <lineage>
        <taxon>Bacteria</taxon>
        <taxon>Bacillati</taxon>
        <taxon>Cyanobacteriota</taxon>
        <taxon>Cyanophyceae</taxon>
        <taxon>Synechococcales</taxon>
        <taxon>Coelosphaeriaceae</taxon>
        <taxon>Woronichinia</taxon>
    </lineage>
</organism>
<sequence length="154" mass="17282">MALGLFLLAIDQARMAVVDLEQIAMVKNQTLDPRLTRFYWVTISTIIIELMGFYLASQYLGIGILFVLGSQVWFNAIVHIQIDPVQANPIQEKPNMEKSLLFLANLLGMILIGLWIARITPMAIVLSLWAIAIAYGGIKIVQSFPIRLNQNENP</sequence>
<dbReference type="EMBL" id="CP073041">
    <property type="protein sequence ID" value="UXE60834.1"/>
    <property type="molecule type" value="Genomic_DNA"/>
</dbReference>
<feature type="transmembrane region" description="Helical" evidence="1">
    <location>
        <begin position="100"/>
        <end position="117"/>
    </location>
</feature>
<dbReference type="KEGG" id="wna:KA717_36110"/>
<accession>A0A977PVN2</accession>
<evidence type="ECO:0000256" key="1">
    <source>
        <dbReference type="SAM" id="Phobius"/>
    </source>
</evidence>
<dbReference type="AlphaFoldDB" id="A0A977PVN2"/>
<reference evidence="2" key="1">
    <citation type="submission" date="2021-04" db="EMBL/GenBank/DDBJ databases">
        <title>Genome sequence of Woronichinia naegeliana from Washington state freshwater lake bloom.</title>
        <authorList>
            <person name="Dreher T.W."/>
        </authorList>
    </citation>
    <scope>NUCLEOTIDE SEQUENCE</scope>
    <source>
        <strain evidence="2">WA131</strain>
    </source>
</reference>
<feature type="transmembrane region" description="Helical" evidence="1">
    <location>
        <begin position="123"/>
        <end position="141"/>
    </location>
</feature>
<feature type="transmembrane region" description="Helical" evidence="1">
    <location>
        <begin position="39"/>
        <end position="68"/>
    </location>
</feature>
<keyword evidence="1" id="KW-0472">Membrane</keyword>
<protein>
    <submittedName>
        <fullName evidence="2">Uncharacterized protein</fullName>
    </submittedName>
</protein>
<name>A0A977PVN2_9CYAN</name>
<keyword evidence="1" id="KW-1133">Transmembrane helix</keyword>
<evidence type="ECO:0000313" key="2">
    <source>
        <dbReference type="EMBL" id="UXE60834.1"/>
    </source>
</evidence>
<dbReference type="Proteomes" id="UP001065613">
    <property type="component" value="Chromosome"/>
</dbReference>
<gene>
    <name evidence="2" type="ORF">KA717_36110</name>
</gene>
<proteinExistence type="predicted"/>